<dbReference type="Proteomes" id="UP000663870">
    <property type="component" value="Unassembled WGS sequence"/>
</dbReference>
<feature type="compositionally biased region" description="Polar residues" evidence="1">
    <location>
        <begin position="1"/>
        <end position="19"/>
    </location>
</feature>
<evidence type="ECO:0000313" key="3">
    <source>
        <dbReference type="EMBL" id="CAF0843562.1"/>
    </source>
</evidence>
<name>A0A813VZL5_9BILA</name>
<accession>A0A813VZL5</accession>
<feature type="transmembrane region" description="Helical" evidence="2">
    <location>
        <begin position="161"/>
        <end position="186"/>
    </location>
</feature>
<keyword evidence="2" id="KW-1133">Transmembrane helix</keyword>
<keyword evidence="2" id="KW-0812">Transmembrane</keyword>
<evidence type="ECO:0000313" key="4">
    <source>
        <dbReference type="Proteomes" id="UP000663870"/>
    </source>
</evidence>
<organism evidence="3 4">
    <name type="scientific">Rotaria sordida</name>
    <dbReference type="NCBI Taxonomy" id="392033"/>
    <lineage>
        <taxon>Eukaryota</taxon>
        <taxon>Metazoa</taxon>
        <taxon>Spiralia</taxon>
        <taxon>Gnathifera</taxon>
        <taxon>Rotifera</taxon>
        <taxon>Eurotatoria</taxon>
        <taxon>Bdelloidea</taxon>
        <taxon>Philodinida</taxon>
        <taxon>Philodinidae</taxon>
        <taxon>Rotaria</taxon>
    </lineage>
</organism>
<evidence type="ECO:0000256" key="1">
    <source>
        <dbReference type="SAM" id="MobiDB-lite"/>
    </source>
</evidence>
<protein>
    <submittedName>
        <fullName evidence="3">Uncharacterized protein</fullName>
    </submittedName>
</protein>
<sequence>MNRENMNIINDNKSSSIEQRSPCLQDDSNQIFDITKEFQEDRNDNQNNKIEKKSLKVINHNRLNKDSFLYNASSESSSVEPNMSSLLHYRTNELPQSVIDHNTTSIQLLTKDDQRVKQENMMDRFKTDVIDETLVHNNVLVLINIHPDMRTNFHQRRKRSFVVPALILIPLAIILAIIVYIIIIIVKTVPRMNSISFYKHPRL</sequence>
<keyword evidence="4" id="KW-1185">Reference proteome</keyword>
<dbReference type="AlphaFoldDB" id="A0A813VZL5"/>
<reference evidence="3" key="1">
    <citation type="submission" date="2021-02" db="EMBL/GenBank/DDBJ databases">
        <authorList>
            <person name="Nowell W R."/>
        </authorList>
    </citation>
    <scope>NUCLEOTIDE SEQUENCE</scope>
</reference>
<comment type="caution">
    <text evidence="3">The sequence shown here is derived from an EMBL/GenBank/DDBJ whole genome shotgun (WGS) entry which is preliminary data.</text>
</comment>
<keyword evidence="2" id="KW-0472">Membrane</keyword>
<dbReference type="EMBL" id="CAJNOL010000099">
    <property type="protein sequence ID" value="CAF0843562.1"/>
    <property type="molecule type" value="Genomic_DNA"/>
</dbReference>
<gene>
    <name evidence="3" type="ORF">JXQ802_LOCUS6313</name>
</gene>
<proteinExistence type="predicted"/>
<evidence type="ECO:0000256" key="2">
    <source>
        <dbReference type="SAM" id="Phobius"/>
    </source>
</evidence>
<feature type="region of interest" description="Disordered" evidence="1">
    <location>
        <begin position="1"/>
        <end position="22"/>
    </location>
</feature>